<dbReference type="InterPro" id="IPR017850">
    <property type="entry name" value="Alkaline_phosphatase_core_sf"/>
</dbReference>
<dbReference type="GO" id="GO:0016787">
    <property type="term" value="F:hydrolase activity"/>
    <property type="evidence" value="ECO:0007669"/>
    <property type="project" value="UniProtKB-KW"/>
</dbReference>
<reference evidence="1 2" key="1">
    <citation type="submission" date="2017-07" db="EMBL/GenBank/DDBJ databases">
        <title>Genome Sequence of Antarctobacter heliothermus Strain SMS3 Isolated from a culture of the Diatom Skeletonema marinoi.</title>
        <authorList>
            <person name="Topel M."/>
            <person name="Pinder M.I.M."/>
            <person name="Johansson O.N."/>
            <person name="Kourtchenko O."/>
            <person name="Godhe A."/>
            <person name="Clarke A.K."/>
        </authorList>
    </citation>
    <scope>NUCLEOTIDE SEQUENCE [LARGE SCALE GENOMIC DNA]</scope>
    <source>
        <strain evidence="1 2">SMS3</strain>
    </source>
</reference>
<name>A0A222E563_9RHOB</name>
<dbReference type="AlphaFoldDB" id="A0A222E563"/>
<evidence type="ECO:0000313" key="2">
    <source>
        <dbReference type="Proteomes" id="UP000203589"/>
    </source>
</evidence>
<dbReference type="OrthoDB" id="9795675at2"/>
<keyword evidence="1" id="KW-0378">Hydrolase</keyword>
<dbReference type="KEGG" id="aht:ANTHELSMS3_02464"/>
<gene>
    <name evidence="1" type="ORF">ANTHELSMS3_02464</name>
</gene>
<dbReference type="RefSeq" id="WP_094035085.1">
    <property type="nucleotide sequence ID" value="NZ_CP022540.1"/>
</dbReference>
<dbReference type="SUPFAM" id="SSF53649">
    <property type="entry name" value="Alkaline phosphatase-like"/>
    <property type="match status" value="1"/>
</dbReference>
<evidence type="ECO:0000313" key="1">
    <source>
        <dbReference type="EMBL" id="ASP21128.1"/>
    </source>
</evidence>
<organism evidence="1 2">
    <name type="scientific">Antarctobacter heliothermus</name>
    <dbReference type="NCBI Taxonomy" id="74033"/>
    <lineage>
        <taxon>Bacteria</taxon>
        <taxon>Pseudomonadati</taxon>
        <taxon>Pseudomonadota</taxon>
        <taxon>Alphaproteobacteria</taxon>
        <taxon>Rhodobacterales</taxon>
        <taxon>Roseobacteraceae</taxon>
        <taxon>Antarctobacter</taxon>
    </lineage>
</organism>
<protein>
    <submittedName>
        <fullName evidence="1">Phosphonate monoester hydrolase</fullName>
    </submittedName>
</protein>
<sequence length="104" mass="11850">MNASVRDAVMLCAIDKKRKLIHFEGGFRPLLYDLQTGPLELVDLEARTDHAEIIADKYHKLFTWTRRQSQRTTRSEAQLVELQTKSGRRGIVLGGTMGMTPHLN</sequence>
<keyword evidence="2" id="KW-1185">Reference proteome</keyword>
<accession>A0A222E563</accession>
<dbReference type="Gene3D" id="3.40.720.10">
    <property type="entry name" value="Alkaline Phosphatase, subunit A"/>
    <property type="match status" value="1"/>
</dbReference>
<dbReference type="Proteomes" id="UP000203589">
    <property type="component" value="Chromosome"/>
</dbReference>
<dbReference type="EMBL" id="CP022540">
    <property type="protein sequence ID" value="ASP21128.1"/>
    <property type="molecule type" value="Genomic_DNA"/>
</dbReference>
<proteinExistence type="predicted"/>